<feature type="compositionally biased region" description="Low complexity" evidence="3">
    <location>
        <begin position="91"/>
        <end position="102"/>
    </location>
</feature>
<feature type="compositionally biased region" description="Low complexity" evidence="3">
    <location>
        <begin position="139"/>
        <end position="151"/>
    </location>
</feature>
<dbReference type="CDD" id="cd02537">
    <property type="entry name" value="GT8_Glycogenin"/>
    <property type="match status" value="1"/>
</dbReference>
<evidence type="ECO:0000256" key="1">
    <source>
        <dbReference type="ARBA" id="ARBA00038162"/>
    </source>
</evidence>
<feature type="compositionally biased region" description="Basic residues" evidence="3">
    <location>
        <begin position="1262"/>
        <end position="1276"/>
    </location>
</feature>
<evidence type="ECO:0000256" key="3">
    <source>
        <dbReference type="SAM" id="MobiDB-lite"/>
    </source>
</evidence>
<keyword evidence="4" id="KW-0812">Transmembrane</keyword>
<feature type="compositionally biased region" description="Low complexity" evidence="3">
    <location>
        <begin position="1063"/>
        <end position="1074"/>
    </location>
</feature>
<evidence type="ECO:0000256" key="4">
    <source>
        <dbReference type="SAM" id="Phobius"/>
    </source>
</evidence>
<feature type="region of interest" description="Disordered" evidence="3">
    <location>
        <begin position="40"/>
        <end position="151"/>
    </location>
</feature>
<feature type="region of interest" description="Disordered" evidence="3">
    <location>
        <begin position="320"/>
        <end position="390"/>
    </location>
</feature>
<feature type="compositionally biased region" description="Acidic residues" evidence="3">
    <location>
        <begin position="325"/>
        <end position="340"/>
    </location>
</feature>
<evidence type="ECO:0000256" key="2">
    <source>
        <dbReference type="ARBA" id="ARBA00038934"/>
    </source>
</evidence>
<feature type="compositionally biased region" description="Polar residues" evidence="3">
    <location>
        <begin position="239"/>
        <end position="251"/>
    </location>
</feature>
<accession>A0ABM1F4F1</accession>
<feature type="compositionally biased region" description="Polar residues" evidence="3">
    <location>
        <begin position="66"/>
        <end position="90"/>
    </location>
</feature>
<keyword evidence="4" id="KW-0472">Membrane</keyword>
<feature type="region of interest" description="Disordered" evidence="3">
    <location>
        <begin position="644"/>
        <end position="668"/>
    </location>
</feature>
<feature type="region of interest" description="Disordered" evidence="3">
    <location>
        <begin position="405"/>
        <end position="442"/>
    </location>
</feature>
<feature type="compositionally biased region" description="Acidic residues" evidence="3">
    <location>
        <begin position="412"/>
        <end position="422"/>
    </location>
</feature>
<dbReference type="InterPro" id="IPR050587">
    <property type="entry name" value="GNT1/Glycosyltrans_8"/>
</dbReference>
<feature type="region of interest" description="Disordered" evidence="3">
    <location>
        <begin position="219"/>
        <end position="290"/>
    </location>
</feature>
<feature type="compositionally biased region" description="Polar residues" evidence="3">
    <location>
        <begin position="548"/>
        <end position="557"/>
    </location>
</feature>
<name>A0ABM1F4F1_PRICU</name>
<feature type="compositionally biased region" description="Basic and acidic residues" evidence="3">
    <location>
        <begin position="962"/>
        <end position="972"/>
    </location>
</feature>
<sequence>MADHLLIALSEMVGSLPVVGGAVVVIAGLAVVLATRMRSAATPVSGDDEQGGDADSSGRRAASPGEANNNIQTQTAVPVQQRTTQTQASVTKTSTRRTQTTCERAERRTQTPPLEEVLPTPAASPSQMPTPAASPSQMPTPAASPSEVPTPVAAAVPTPVAVPLLTAVQDDQQVRGPAEKQAEKRAVVLSDSGVQTDKQEPIILPMIIRVPDAPITAAADVGGGQVSPQLESDEPLLQSAASRPQLSSSASRDLGQPAERSPPAAAAAAPSGNANSTQTQVRELEESSTQTALGYVPDARGHSAVTQTNDGYVVTRHLVSLTGQQDDDDDERDDTTEIEEGSPPLPRAAQAPMQGSQPRAPPRAADAVQADEVATASSSSSAQPPYEHAVTRERGTDAIAAPAMRSVSVGADAEEESSVPDEADSRRDMKPAATAADTAADVADKSTQWQPICLPINASTQCRAKRQGVVRNKATQWDPYFNRFSQTDFGVQVTPRSASRGVQFSPLMRNAGTMTVWPPPKPRSKKKKKPAIEQAAEQKEEQHVQQASPSGQEQAQPVSPGIEPGAADQQQQQQQQQEAESQASDREHWDEQPPEKYYEHVPDAPPSQLPYYGPYRESPAPEQPCRPVDASERSTPFTMMQDLTSPVGEASRPDWATHDGGQPRSSDSSTAFVTLVTNDAYGVGALVLGHSLRFTQSRQRVVLVTDGVSGEMRRLLNEVYDDVREVSLMDSKDEEKLAMMKRPELGVTLTKLRAWNVLDDFRRCVFLDADTMVLMNIEELFEETAELSAAPDYGWPDLFNTGMFVFSPSKETYGKLLQMATTDGSFDGGDQGLLNQYFKNWNRLSCLYNAQPSTIYTYGPAYDRFGGNIKIVHFLGAWKPWMIGIDPETRRVTGMPPYDNPQIRTWLALFQDRVLPKLSSSVIRKLTRTEPSGDNKPAAQPCHVQQQAEQAPGYVDVGEENEPSRDSEKDLEQQQQRWELGNPDYTGEDSFENILAHLHLTTDCTLATPRPRPKKVQRVMVRPKFHGVDGSSTVPYTEEGTWHNAPLPRLEADIDKVAPHNGSESGSSESASGTDTEDDDEAQDFESWMNERHSARPVAVGRIASKPSPCRMCKHVETAPREQPQVASTGRSAAVSQGARAAAAKGSEEKRKSKKKIDGAGTCDRNRNNNNSNSGNVSRTRFAGERQCYASTSSRSNVQQSVASFVTPRTHAILTEEETTRMESWESGAPDIGGVDKFDSILTHVLSKVNGDKKQNEGGSRRKEKRAGRKHRKKTL</sequence>
<protein>
    <recommendedName>
        <fullName evidence="2">glycogenin glucosyltransferase</fullName>
        <ecNumber evidence="2">2.4.1.186</ecNumber>
    </recommendedName>
</protein>
<feature type="compositionally biased region" description="Low complexity" evidence="3">
    <location>
        <begin position="1130"/>
        <end position="1145"/>
    </location>
</feature>
<feature type="region of interest" description="Disordered" evidence="3">
    <location>
        <begin position="502"/>
        <end position="632"/>
    </location>
</feature>
<feature type="compositionally biased region" description="Low complexity" evidence="3">
    <location>
        <begin position="432"/>
        <end position="441"/>
    </location>
</feature>
<dbReference type="Gene3D" id="3.90.550.10">
    <property type="entry name" value="Spore Coat Polysaccharide Biosynthesis Protein SpsA, Chain A"/>
    <property type="match status" value="1"/>
</dbReference>
<dbReference type="SUPFAM" id="SSF53448">
    <property type="entry name" value="Nucleotide-diphospho-sugar transferases"/>
    <property type="match status" value="1"/>
</dbReference>
<feature type="region of interest" description="Disordered" evidence="3">
    <location>
        <begin position="927"/>
        <end position="975"/>
    </location>
</feature>
<feature type="compositionally biased region" description="Polar residues" evidence="3">
    <location>
        <begin position="123"/>
        <end position="137"/>
    </location>
</feature>
<organism evidence="5 6">
    <name type="scientific">Priapulus caudatus</name>
    <name type="common">Priapulid worm</name>
    <dbReference type="NCBI Taxonomy" id="37621"/>
    <lineage>
        <taxon>Eukaryota</taxon>
        <taxon>Metazoa</taxon>
        <taxon>Ecdysozoa</taxon>
        <taxon>Scalidophora</taxon>
        <taxon>Priapulida</taxon>
        <taxon>Priapulimorpha</taxon>
        <taxon>Priapulimorphida</taxon>
        <taxon>Priapulidae</taxon>
        <taxon>Priapulus</taxon>
    </lineage>
</organism>
<evidence type="ECO:0000313" key="5">
    <source>
        <dbReference type="Proteomes" id="UP000695022"/>
    </source>
</evidence>
<dbReference type="PANTHER" id="PTHR11183">
    <property type="entry name" value="GLYCOGENIN SUBFAMILY MEMBER"/>
    <property type="match status" value="1"/>
</dbReference>
<feature type="compositionally biased region" description="Low complexity" evidence="3">
    <location>
        <begin position="566"/>
        <end position="582"/>
    </location>
</feature>
<dbReference type="InterPro" id="IPR029044">
    <property type="entry name" value="Nucleotide-diphossugar_trans"/>
</dbReference>
<keyword evidence="4" id="KW-1133">Transmembrane helix</keyword>
<evidence type="ECO:0000313" key="6">
    <source>
        <dbReference type="RefSeq" id="XP_014679322.1"/>
    </source>
</evidence>
<dbReference type="RefSeq" id="XP_014679322.1">
    <property type="nucleotide sequence ID" value="XM_014823836.1"/>
</dbReference>
<feature type="region of interest" description="Disordered" evidence="3">
    <location>
        <begin position="1057"/>
        <end position="1082"/>
    </location>
</feature>
<dbReference type="GeneID" id="106819151"/>
<feature type="compositionally biased region" description="Polar residues" evidence="3">
    <location>
        <begin position="272"/>
        <end position="290"/>
    </location>
</feature>
<dbReference type="Pfam" id="PF01501">
    <property type="entry name" value="Glyco_transf_8"/>
    <property type="match status" value="1"/>
</dbReference>
<reference evidence="6" key="1">
    <citation type="submission" date="2025-08" db="UniProtKB">
        <authorList>
            <consortium name="RefSeq"/>
        </authorList>
    </citation>
    <scope>IDENTIFICATION</scope>
</reference>
<proteinExistence type="inferred from homology"/>
<feature type="compositionally biased region" description="Basic and acidic residues" evidence="3">
    <location>
        <begin position="1250"/>
        <end position="1261"/>
    </location>
</feature>
<comment type="similarity">
    <text evidence="1">Belongs to the glycosyltransferase 8 family. Glycogenin subfamily.</text>
</comment>
<feature type="compositionally biased region" description="Low complexity" evidence="3">
    <location>
        <begin position="1168"/>
        <end position="1179"/>
    </location>
</feature>
<keyword evidence="5" id="KW-1185">Reference proteome</keyword>
<dbReference type="Proteomes" id="UP000695022">
    <property type="component" value="Unplaced"/>
</dbReference>
<feature type="transmembrane region" description="Helical" evidence="4">
    <location>
        <begin position="12"/>
        <end position="34"/>
    </location>
</feature>
<dbReference type="InterPro" id="IPR002495">
    <property type="entry name" value="Glyco_trans_8"/>
</dbReference>
<feature type="region of interest" description="Disordered" evidence="3">
    <location>
        <begin position="1247"/>
        <end position="1276"/>
    </location>
</feature>
<dbReference type="EC" id="2.4.1.186" evidence="2"/>
<feature type="region of interest" description="Disordered" evidence="3">
    <location>
        <begin position="1117"/>
        <end position="1180"/>
    </location>
</feature>
<feature type="compositionally biased region" description="Basic and acidic residues" evidence="3">
    <location>
        <begin position="583"/>
        <end position="602"/>
    </location>
</feature>
<gene>
    <name evidence="6" type="primary">LOC106819151</name>
</gene>